<feature type="transmembrane region" description="Helical" evidence="1">
    <location>
        <begin position="95"/>
        <end position="113"/>
    </location>
</feature>
<protein>
    <submittedName>
        <fullName evidence="2">Uncharacterized membrane protein YoaK (UPF0700 family)</fullName>
    </submittedName>
</protein>
<feature type="transmembrane region" description="Helical" evidence="1">
    <location>
        <begin position="12"/>
        <end position="35"/>
    </location>
</feature>
<dbReference type="PANTHER" id="PTHR37314:SF4">
    <property type="entry name" value="UPF0700 TRANSMEMBRANE PROTEIN YOAK"/>
    <property type="match status" value="1"/>
</dbReference>
<dbReference type="AlphaFoldDB" id="A0A852ST89"/>
<dbReference type="Pfam" id="PF06912">
    <property type="entry name" value="DUF1275"/>
    <property type="match status" value="1"/>
</dbReference>
<gene>
    <name evidence="2" type="ORF">BJ984_003123</name>
</gene>
<dbReference type="EMBL" id="JACCBM010000001">
    <property type="protein sequence ID" value="NYD71965.1"/>
    <property type="molecule type" value="Genomic_DNA"/>
</dbReference>
<organism evidence="2 3">
    <name type="scientific">Herbiconiux flava</name>
    <dbReference type="NCBI Taxonomy" id="881268"/>
    <lineage>
        <taxon>Bacteria</taxon>
        <taxon>Bacillati</taxon>
        <taxon>Actinomycetota</taxon>
        <taxon>Actinomycetes</taxon>
        <taxon>Micrococcales</taxon>
        <taxon>Microbacteriaceae</taxon>
        <taxon>Herbiconiux</taxon>
    </lineage>
</organism>
<keyword evidence="1" id="KW-1133">Transmembrane helix</keyword>
<accession>A0A852ST89</accession>
<keyword evidence="3" id="KW-1185">Reference proteome</keyword>
<name>A0A852ST89_9MICO</name>
<feature type="transmembrane region" description="Helical" evidence="1">
    <location>
        <begin position="203"/>
        <end position="223"/>
    </location>
</feature>
<feature type="transmembrane region" description="Helical" evidence="1">
    <location>
        <begin position="62"/>
        <end position="83"/>
    </location>
</feature>
<proteinExistence type="predicted"/>
<comment type="caution">
    <text evidence="2">The sequence shown here is derived from an EMBL/GenBank/DDBJ whole genome shotgun (WGS) entry which is preliminary data.</text>
</comment>
<evidence type="ECO:0000313" key="3">
    <source>
        <dbReference type="Proteomes" id="UP000549913"/>
    </source>
</evidence>
<reference evidence="2 3" key="1">
    <citation type="submission" date="2020-07" db="EMBL/GenBank/DDBJ databases">
        <title>Sequencing the genomes of 1000 actinobacteria strains.</title>
        <authorList>
            <person name="Klenk H.-P."/>
        </authorList>
    </citation>
    <scope>NUCLEOTIDE SEQUENCE [LARGE SCALE GENOMIC DNA]</scope>
    <source>
        <strain evidence="2 3">DSM 26474</strain>
    </source>
</reference>
<sequence>MLKRLRANSGNLHLALMLALTFSTGVVDAIGYLGLDKVFAGNMTGNVVILGMALAGAPGLPWLGPLIALFAFMAGAVVGGRVLRPIKAGWTTRTTWLITVVGLMLSGLAITLFITDGAPPQPWEYLITTFLAMAMGLQAATARHIGVKDVTTVVVTSTITGFAADSRLAGGKGQPWFRRAAAIVLIAAGAGVGALLLMLHIGWGLAAAALITVVVALIGHITAHVKHAERAAAAEAPETAPAGR</sequence>
<evidence type="ECO:0000256" key="1">
    <source>
        <dbReference type="SAM" id="Phobius"/>
    </source>
</evidence>
<dbReference type="PANTHER" id="PTHR37314">
    <property type="entry name" value="SLR0142 PROTEIN"/>
    <property type="match status" value="1"/>
</dbReference>
<feature type="transmembrane region" description="Helical" evidence="1">
    <location>
        <begin position="125"/>
        <end position="142"/>
    </location>
</feature>
<feature type="transmembrane region" description="Helical" evidence="1">
    <location>
        <begin position="176"/>
        <end position="197"/>
    </location>
</feature>
<evidence type="ECO:0000313" key="2">
    <source>
        <dbReference type="EMBL" id="NYD71965.1"/>
    </source>
</evidence>
<dbReference type="Proteomes" id="UP000549913">
    <property type="component" value="Unassembled WGS sequence"/>
</dbReference>
<dbReference type="RefSeq" id="WP_271206524.1">
    <property type="nucleotide sequence ID" value="NZ_BSEW01000002.1"/>
</dbReference>
<dbReference type="InterPro" id="IPR010699">
    <property type="entry name" value="DUF1275"/>
</dbReference>
<keyword evidence="1" id="KW-0812">Transmembrane</keyword>
<keyword evidence="1" id="KW-0472">Membrane</keyword>